<dbReference type="Gene3D" id="2.60.120.620">
    <property type="entry name" value="q2cbj1_9rhob like domain"/>
    <property type="match status" value="1"/>
</dbReference>
<sequence length="408" mass="43631">MSIADHPVTTLAAGRVSAVPGRFTPADVRLEDLVEVVSATTRAVDYPHADHVEQGVLVYSSAALRESVSTAAGEDAVRDELVRAFVDGPGIVVLQGAWDDLDVVDRATSAFEAIIADEKASGGAAGDHFAKPGANDRIWNALEKLAVTDPETFVDYYANDVLALVSTAWLGPGYQVTSQVNVVRPGGVAQDPHRDYHLGFLTDEVTARYPAHVHLLSPTLTLQGAVAHVDMPVESGPTLYLPHSQKYAPGYLAYRRPDVRAYFEEHRVQLPLAKGDAVFFNPALLHGAGSNVSTDVQRVANLLQVSSAFGRAMEAVDRARAATSVYPTLLERQASGWSTAALSRVVATVAEGYPFPTNLDLDQPVDGMTPLAQTELLEQALAGQWPAARVAEALASYAGRRRTSEQGV</sequence>
<dbReference type="GO" id="GO:0051213">
    <property type="term" value="F:dioxygenase activity"/>
    <property type="evidence" value="ECO:0007669"/>
    <property type="project" value="UniProtKB-KW"/>
</dbReference>
<proteinExistence type="predicted"/>
<accession>A0ABN2VXL9</accession>
<keyword evidence="2" id="KW-1185">Reference proteome</keyword>
<organism evidence="1 2">
    <name type="scientific">Aeromicrobium halocynthiae</name>
    <dbReference type="NCBI Taxonomy" id="560557"/>
    <lineage>
        <taxon>Bacteria</taxon>
        <taxon>Bacillati</taxon>
        <taxon>Actinomycetota</taxon>
        <taxon>Actinomycetes</taxon>
        <taxon>Propionibacteriales</taxon>
        <taxon>Nocardioidaceae</taxon>
        <taxon>Aeromicrobium</taxon>
    </lineage>
</organism>
<evidence type="ECO:0000313" key="2">
    <source>
        <dbReference type="Proteomes" id="UP001501480"/>
    </source>
</evidence>
<protein>
    <submittedName>
        <fullName evidence="1">Phytanoyl-CoA dioxygenase family protein</fullName>
    </submittedName>
</protein>
<dbReference type="InterPro" id="IPR008775">
    <property type="entry name" value="Phytyl_CoA_dOase-like"/>
</dbReference>
<dbReference type="Pfam" id="PF05721">
    <property type="entry name" value="PhyH"/>
    <property type="match status" value="1"/>
</dbReference>
<name>A0ABN2VXL9_9ACTN</name>
<dbReference type="PANTHER" id="PTHR21308:SF8">
    <property type="entry name" value="PHYTANOYL-COA DIOXYGENASE FAMILY PROTEIN (AFU_ORTHOLOGUE AFUA_2G09620)"/>
    <property type="match status" value="1"/>
</dbReference>
<keyword evidence="1" id="KW-0223">Dioxygenase</keyword>
<dbReference type="PANTHER" id="PTHR21308">
    <property type="entry name" value="PHYTANOYL-COA ALPHA-HYDROXYLASE"/>
    <property type="match status" value="1"/>
</dbReference>
<dbReference type="InterPro" id="IPR047128">
    <property type="entry name" value="PhyH"/>
</dbReference>
<dbReference type="RefSeq" id="WP_344325675.1">
    <property type="nucleotide sequence ID" value="NZ_BAAAPY010000003.1"/>
</dbReference>
<gene>
    <name evidence="1" type="ORF">GCM10009821_11300</name>
</gene>
<reference evidence="1 2" key="1">
    <citation type="journal article" date="2019" name="Int. J. Syst. Evol. Microbiol.">
        <title>The Global Catalogue of Microorganisms (GCM) 10K type strain sequencing project: providing services to taxonomists for standard genome sequencing and annotation.</title>
        <authorList>
            <consortium name="The Broad Institute Genomics Platform"/>
            <consortium name="The Broad Institute Genome Sequencing Center for Infectious Disease"/>
            <person name="Wu L."/>
            <person name="Ma J."/>
        </authorList>
    </citation>
    <scope>NUCLEOTIDE SEQUENCE [LARGE SCALE GENOMIC DNA]</scope>
    <source>
        <strain evidence="1 2">JCM 15749</strain>
    </source>
</reference>
<dbReference type="Proteomes" id="UP001501480">
    <property type="component" value="Unassembled WGS sequence"/>
</dbReference>
<evidence type="ECO:0000313" key="1">
    <source>
        <dbReference type="EMBL" id="GAA2074350.1"/>
    </source>
</evidence>
<comment type="caution">
    <text evidence="1">The sequence shown here is derived from an EMBL/GenBank/DDBJ whole genome shotgun (WGS) entry which is preliminary data.</text>
</comment>
<keyword evidence="1" id="KW-0560">Oxidoreductase</keyword>
<dbReference type="SUPFAM" id="SSF51197">
    <property type="entry name" value="Clavaminate synthase-like"/>
    <property type="match status" value="1"/>
</dbReference>
<dbReference type="EMBL" id="BAAAPY010000003">
    <property type="protein sequence ID" value="GAA2074350.1"/>
    <property type="molecule type" value="Genomic_DNA"/>
</dbReference>